<comment type="caution">
    <text evidence="1">The sequence shown here is derived from an EMBL/GenBank/DDBJ whole genome shotgun (WGS) entry which is preliminary data.</text>
</comment>
<name>A0A7W7WWS9_9PSEU</name>
<dbReference type="AlphaFoldDB" id="A0A7W7WWS9"/>
<proteinExistence type="predicted"/>
<protein>
    <submittedName>
        <fullName evidence="1">Uncharacterized protein</fullName>
    </submittedName>
</protein>
<accession>A0A7W7WWS9</accession>
<dbReference type="Proteomes" id="UP000542674">
    <property type="component" value="Unassembled WGS sequence"/>
</dbReference>
<evidence type="ECO:0000313" key="1">
    <source>
        <dbReference type="EMBL" id="MBB4966302.1"/>
    </source>
</evidence>
<organism evidence="1 2">
    <name type="scientific">Saccharothrix violaceirubra</name>
    <dbReference type="NCBI Taxonomy" id="413306"/>
    <lineage>
        <taxon>Bacteria</taxon>
        <taxon>Bacillati</taxon>
        <taxon>Actinomycetota</taxon>
        <taxon>Actinomycetes</taxon>
        <taxon>Pseudonocardiales</taxon>
        <taxon>Pseudonocardiaceae</taxon>
        <taxon>Saccharothrix</taxon>
    </lineage>
</organism>
<reference evidence="1 2" key="1">
    <citation type="submission" date="2020-08" db="EMBL/GenBank/DDBJ databases">
        <title>Sequencing the genomes of 1000 actinobacteria strains.</title>
        <authorList>
            <person name="Klenk H.-P."/>
        </authorList>
    </citation>
    <scope>NUCLEOTIDE SEQUENCE [LARGE SCALE GENOMIC DNA]</scope>
    <source>
        <strain evidence="1 2">DSM 45084</strain>
    </source>
</reference>
<gene>
    <name evidence="1" type="ORF">F4559_003661</name>
</gene>
<evidence type="ECO:0000313" key="2">
    <source>
        <dbReference type="Proteomes" id="UP000542674"/>
    </source>
</evidence>
<dbReference type="RefSeq" id="WP_184670219.1">
    <property type="nucleotide sequence ID" value="NZ_BAABAI010000026.1"/>
</dbReference>
<dbReference type="EMBL" id="JACHJS010000001">
    <property type="protein sequence ID" value="MBB4966302.1"/>
    <property type="molecule type" value="Genomic_DNA"/>
</dbReference>
<sequence>MVQQVAEDVPTSYRLRGVHDQAVTVAGRADHLLDFPLLRAGVRSARPCC</sequence>
<keyword evidence="2" id="KW-1185">Reference proteome</keyword>